<evidence type="ECO:0000256" key="9">
    <source>
        <dbReference type="ARBA" id="ARBA00023765"/>
    </source>
</evidence>
<evidence type="ECO:0000256" key="1">
    <source>
        <dbReference type="ARBA" id="ARBA00004613"/>
    </source>
</evidence>
<evidence type="ECO:0000313" key="13">
    <source>
        <dbReference type="Proteomes" id="UP001443914"/>
    </source>
</evidence>
<name>A0AAW1I4P7_SAPOF</name>
<dbReference type="PANTHER" id="PTHR14363:SF45">
    <property type="entry name" value="HEPARANASE-LIKE PROTEIN 3 ISOFORM X1"/>
    <property type="match status" value="1"/>
</dbReference>
<evidence type="ECO:0000256" key="3">
    <source>
        <dbReference type="ARBA" id="ARBA00022525"/>
    </source>
</evidence>
<comment type="function">
    <text evidence="10">Endoglycosidase which is a cell surface and extracellular matrix-degrading enzyme. Cleaves heparan sulfate proteoglycans (HSPGs) into heparan sulfate side chains and core proteoglycans.</text>
</comment>
<dbReference type="InterPro" id="IPR017853">
    <property type="entry name" value="GH"/>
</dbReference>
<evidence type="ECO:0000256" key="5">
    <source>
        <dbReference type="ARBA" id="ARBA00022801"/>
    </source>
</evidence>
<reference evidence="12" key="1">
    <citation type="submission" date="2024-03" db="EMBL/GenBank/DDBJ databases">
        <title>WGS assembly of Saponaria officinalis var. Norfolk2.</title>
        <authorList>
            <person name="Jenkins J."/>
            <person name="Shu S."/>
            <person name="Grimwood J."/>
            <person name="Barry K."/>
            <person name="Goodstein D."/>
            <person name="Schmutz J."/>
            <person name="Leebens-Mack J."/>
            <person name="Osbourn A."/>
        </authorList>
    </citation>
    <scope>NUCLEOTIDE SEQUENCE [LARGE SCALE GENOMIC DNA]</scope>
    <source>
        <strain evidence="12">JIC</strain>
    </source>
</reference>
<feature type="chain" id="PRO_5043799846" description="Heparanase-like protein 3" evidence="11">
    <location>
        <begin position="24"/>
        <end position="535"/>
    </location>
</feature>
<dbReference type="AlphaFoldDB" id="A0AAW1I4P7"/>
<protein>
    <recommendedName>
        <fullName evidence="14">Heparanase-like protein 3</fullName>
    </recommendedName>
</protein>
<dbReference type="EMBL" id="JBDFQZ010000010">
    <property type="protein sequence ID" value="KAK9683562.1"/>
    <property type="molecule type" value="Genomic_DNA"/>
</dbReference>
<gene>
    <name evidence="12" type="ORF">RND81_10G149900</name>
</gene>
<dbReference type="GO" id="GO:0005576">
    <property type="term" value="C:extracellular region"/>
    <property type="evidence" value="ECO:0007669"/>
    <property type="project" value="UniProtKB-SubCell"/>
</dbReference>
<dbReference type="Gene3D" id="3.20.20.80">
    <property type="entry name" value="Glycosidases"/>
    <property type="match status" value="1"/>
</dbReference>
<keyword evidence="13" id="KW-1185">Reference proteome</keyword>
<keyword evidence="4 11" id="KW-0732">Signal</keyword>
<dbReference type="SUPFAM" id="SSF51445">
    <property type="entry name" value="(Trans)glycosidases"/>
    <property type="match status" value="1"/>
</dbReference>
<evidence type="ECO:0000256" key="10">
    <source>
        <dbReference type="ARBA" id="ARBA00055929"/>
    </source>
</evidence>
<comment type="subcellular location">
    <subcellularLocation>
        <location evidence="9">Lysosome membrane</location>
        <topology evidence="9">Peripheral membrane protein</topology>
    </subcellularLocation>
    <subcellularLocation>
        <location evidence="1">Secreted</location>
    </subcellularLocation>
</comment>
<dbReference type="FunFam" id="3.20.20.80:FF:000023">
    <property type="entry name" value="heparanase-like protein 3"/>
    <property type="match status" value="1"/>
</dbReference>
<keyword evidence="6" id="KW-0472">Membrane</keyword>
<dbReference type="PANTHER" id="PTHR14363">
    <property type="entry name" value="HEPARANASE-RELATED"/>
    <property type="match status" value="1"/>
</dbReference>
<dbReference type="InterPro" id="IPR005199">
    <property type="entry name" value="Glyco_hydro_79"/>
</dbReference>
<comment type="caution">
    <text evidence="12">The sequence shown here is derived from an EMBL/GenBank/DDBJ whole genome shotgun (WGS) entry which is preliminary data.</text>
</comment>
<evidence type="ECO:0008006" key="14">
    <source>
        <dbReference type="Google" id="ProtNLM"/>
    </source>
</evidence>
<dbReference type="GO" id="GO:0009505">
    <property type="term" value="C:plant-type cell wall"/>
    <property type="evidence" value="ECO:0007669"/>
    <property type="project" value="TreeGrafter"/>
</dbReference>
<evidence type="ECO:0000256" key="4">
    <source>
        <dbReference type="ARBA" id="ARBA00022729"/>
    </source>
</evidence>
<evidence type="ECO:0000256" key="2">
    <source>
        <dbReference type="ARBA" id="ARBA00009800"/>
    </source>
</evidence>
<evidence type="ECO:0000256" key="6">
    <source>
        <dbReference type="ARBA" id="ARBA00023136"/>
    </source>
</evidence>
<dbReference type="Proteomes" id="UP001443914">
    <property type="component" value="Unassembled WGS sequence"/>
</dbReference>
<keyword evidence="8" id="KW-0458">Lysosome</keyword>
<keyword evidence="3" id="KW-0964">Secreted</keyword>
<evidence type="ECO:0000256" key="11">
    <source>
        <dbReference type="SAM" id="SignalP"/>
    </source>
</evidence>
<feature type="signal peptide" evidence="11">
    <location>
        <begin position="1"/>
        <end position="23"/>
    </location>
</feature>
<sequence length="535" mass="59722">MINFVCTLLLWACILYFILKHSTESPKKWRVDVFINSTDQIGQTDEDFICATLDWWPPDKCDYGTCSWGTDTLLNLDLNNTNLLNAVKAFSPLKIRMGGTLQDRLVYQTDDQQQCDPFVKNNSQFLGFTQGCLPMSRWDDLNRFFKETGAVVTFGLNALAGRTVTSNGWTKGAWDPTNAETLLKYTVKKGYNIHGWELGNELSGRNGIGAKVTAEQYARDVKTLQKLVESVYVNSETKPIVIGPGGFYDNSWFPEFIGKTTKSIQAITHHIYNLGAGMDVGLESKILNPDYLDGEATTFRNLQKAIRNSGTSAVAWVGEAGGAYNSGHNHVTNAFVMSFWYLDQLGMSATFDTKTYCRQSLVGGNYGLLQTSTFAPNPDYYSALLWHRLMGKQVLSTTVYGMKTLRAYTHCAKQSQGVTLLLINLDGEKNIQVSVSTETGSILSESRGNPVARRSKIEGIPIMSDNRREEYHLTAPKWDLNSQKMELNGRELRVDSTGKIPNLEPKIVRSSEPVIIAPFSIVFVHFPSIVSHKCV</sequence>
<proteinExistence type="inferred from homology"/>
<organism evidence="12 13">
    <name type="scientific">Saponaria officinalis</name>
    <name type="common">Common soapwort</name>
    <name type="synonym">Lychnis saponaria</name>
    <dbReference type="NCBI Taxonomy" id="3572"/>
    <lineage>
        <taxon>Eukaryota</taxon>
        <taxon>Viridiplantae</taxon>
        <taxon>Streptophyta</taxon>
        <taxon>Embryophyta</taxon>
        <taxon>Tracheophyta</taxon>
        <taxon>Spermatophyta</taxon>
        <taxon>Magnoliopsida</taxon>
        <taxon>eudicotyledons</taxon>
        <taxon>Gunneridae</taxon>
        <taxon>Pentapetalae</taxon>
        <taxon>Caryophyllales</taxon>
        <taxon>Caryophyllaceae</taxon>
        <taxon>Caryophylleae</taxon>
        <taxon>Saponaria</taxon>
    </lineage>
</organism>
<evidence type="ECO:0000313" key="12">
    <source>
        <dbReference type="EMBL" id="KAK9683562.1"/>
    </source>
</evidence>
<keyword evidence="5" id="KW-0378">Hydrolase</keyword>
<evidence type="ECO:0000256" key="8">
    <source>
        <dbReference type="ARBA" id="ARBA00023228"/>
    </source>
</evidence>
<dbReference type="Pfam" id="PF03662">
    <property type="entry name" value="Glyco_hydro_79n"/>
    <property type="match status" value="1"/>
</dbReference>
<accession>A0AAW1I4P7</accession>
<evidence type="ECO:0000256" key="7">
    <source>
        <dbReference type="ARBA" id="ARBA00023180"/>
    </source>
</evidence>
<keyword evidence="7" id="KW-0325">Glycoprotein</keyword>
<comment type="similarity">
    <text evidence="2">Belongs to the glycosyl hydrolase 79 family.</text>
</comment>
<dbReference type="GO" id="GO:0004566">
    <property type="term" value="F:beta-glucuronidase activity"/>
    <property type="evidence" value="ECO:0007669"/>
    <property type="project" value="TreeGrafter"/>
</dbReference>
<dbReference type="GO" id="GO:0005765">
    <property type="term" value="C:lysosomal membrane"/>
    <property type="evidence" value="ECO:0007669"/>
    <property type="project" value="UniProtKB-SubCell"/>
</dbReference>